<evidence type="ECO:0000313" key="1">
    <source>
        <dbReference type="EMBL" id="RGP64194.1"/>
    </source>
</evidence>
<accession>A0A395RW09</accession>
<protein>
    <submittedName>
        <fullName evidence="1">Uncharacterized protein</fullName>
    </submittedName>
</protein>
<dbReference type="PANTHER" id="PTHR42037:SF1">
    <property type="match status" value="1"/>
</dbReference>
<evidence type="ECO:0000313" key="2">
    <source>
        <dbReference type="Proteomes" id="UP000266152"/>
    </source>
</evidence>
<dbReference type="STRING" id="5514.A0A395RW09"/>
<dbReference type="InterPro" id="IPR027796">
    <property type="entry name" value="OTT_1508_deam-like"/>
</dbReference>
<organism evidence="1 2">
    <name type="scientific">Fusarium sporotrichioides</name>
    <dbReference type="NCBI Taxonomy" id="5514"/>
    <lineage>
        <taxon>Eukaryota</taxon>
        <taxon>Fungi</taxon>
        <taxon>Dikarya</taxon>
        <taxon>Ascomycota</taxon>
        <taxon>Pezizomycotina</taxon>
        <taxon>Sordariomycetes</taxon>
        <taxon>Hypocreomycetidae</taxon>
        <taxon>Hypocreales</taxon>
        <taxon>Nectriaceae</taxon>
        <taxon>Fusarium</taxon>
    </lineage>
</organism>
<dbReference type="AlphaFoldDB" id="A0A395RW09"/>
<name>A0A395RW09_FUSSP</name>
<proteinExistence type="predicted"/>
<comment type="caution">
    <text evidence="1">The sequence shown here is derived from an EMBL/GenBank/DDBJ whole genome shotgun (WGS) entry which is preliminary data.</text>
</comment>
<dbReference type="Pfam" id="PF14441">
    <property type="entry name" value="OTT_1508_deam"/>
    <property type="match status" value="1"/>
</dbReference>
<dbReference type="PANTHER" id="PTHR42037">
    <property type="match status" value="1"/>
</dbReference>
<gene>
    <name evidence="1" type="ORF">FSPOR_8012</name>
</gene>
<dbReference type="Proteomes" id="UP000266152">
    <property type="component" value="Unassembled WGS sequence"/>
</dbReference>
<reference evidence="1 2" key="1">
    <citation type="journal article" date="2018" name="PLoS Pathog.">
        <title>Evolution of structural diversity of trichothecenes, a family of toxins produced by plant pathogenic and entomopathogenic fungi.</title>
        <authorList>
            <person name="Proctor R.H."/>
            <person name="McCormick S.P."/>
            <person name="Kim H.S."/>
            <person name="Cardoza R.E."/>
            <person name="Stanley A.M."/>
            <person name="Lindo L."/>
            <person name="Kelly A."/>
            <person name="Brown D.W."/>
            <person name="Lee T."/>
            <person name="Vaughan M.M."/>
            <person name="Alexander N.J."/>
            <person name="Busman M."/>
            <person name="Gutierrez S."/>
        </authorList>
    </citation>
    <scope>NUCLEOTIDE SEQUENCE [LARGE SCALE GENOMIC DNA]</scope>
    <source>
        <strain evidence="1 2">NRRL 3299</strain>
    </source>
</reference>
<sequence>MSVSSVWQSASFSGLTSHQLEVLYEPIVLESALIEFGTTSTYTHKSQSLERYEAEMPDLKAFQFYVNKLAQVCDNERGGDTISALAILQGSAGPNYVFGSNSKDARGLKTTKDFVQALLDLLGKNPEGLQIVALGKRVLWFMLSFNIARLKEYLHFLREAVQECLESCKRWKEDEIAEDKSQDSQLLQAADDLTQMGVDDIVRASQRSKNFRPLLHAEVPVYEHLSKNRQTAAECYWNRWNYIGSSKPTCRLCRYYFEALKGDKPGVRSSHNNLYRNWRLPECQDNESLGVARDELPSELAQRLRSDVVETLKEKRIRRKARDSDTYSSFPEILRVHDDSSVALEYPDRKSTASTDSQGESVVQLERATGAMTLG</sequence>
<dbReference type="EMBL" id="PXOF01000118">
    <property type="protein sequence ID" value="RGP64194.1"/>
    <property type="molecule type" value="Genomic_DNA"/>
</dbReference>
<keyword evidence="2" id="KW-1185">Reference proteome</keyword>